<feature type="region of interest" description="Disordered" evidence="1">
    <location>
        <begin position="1"/>
        <end position="57"/>
    </location>
</feature>
<evidence type="ECO:0000313" key="2">
    <source>
        <dbReference type="EMBL" id="KWS04994.1"/>
    </source>
</evidence>
<feature type="compositionally biased region" description="Low complexity" evidence="1">
    <location>
        <begin position="43"/>
        <end position="57"/>
    </location>
</feature>
<keyword evidence="3" id="KW-1185">Reference proteome</keyword>
<accession>A0A108U9F4</accession>
<proteinExistence type="predicted"/>
<dbReference type="EMBL" id="JAJA02000001">
    <property type="protein sequence ID" value="KWS04994.1"/>
    <property type="molecule type" value="Genomic_DNA"/>
</dbReference>
<evidence type="ECO:0000256" key="1">
    <source>
        <dbReference type="SAM" id="MobiDB-lite"/>
    </source>
</evidence>
<reference evidence="2 3" key="1">
    <citation type="journal article" date="2014" name="Genome Announc.">
        <title>Draft Genome Sequence of Lysobacter capsici AZ78, a Bacterium Antagonistic to Plant-Pathogenic Oomycetes.</title>
        <authorList>
            <person name="Puopolo G."/>
            <person name="Sonego P."/>
            <person name="Engelen K."/>
            <person name="Pertot I."/>
        </authorList>
    </citation>
    <scope>NUCLEOTIDE SEQUENCE [LARGE SCALE GENOMIC DNA]</scope>
    <source>
        <strain evidence="2 3">AZ78</strain>
    </source>
</reference>
<protein>
    <submittedName>
        <fullName evidence="2">Uncharacterized protein</fullName>
    </submittedName>
</protein>
<dbReference type="Proteomes" id="UP000023435">
    <property type="component" value="Unassembled WGS sequence"/>
</dbReference>
<dbReference type="AlphaFoldDB" id="A0A108U9F4"/>
<gene>
    <name evidence="2" type="ORF">AZ78_2544</name>
</gene>
<sequence>MGERVGVGRRQIEGFQRSGAAAGTGRQDTVRRRRRRVARGERAVAPSRSAAPPGDGR</sequence>
<evidence type="ECO:0000313" key="3">
    <source>
        <dbReference type="Proteomes" id="UP000023435"/>
    </source>
</evidence>
<comment type="caution">
    <text evidence="2">The sequence shown here is derived from an EMBL/GenBank/DDBJ whole genome shotgun (WGS) entry which is preliminary data.</text>
</comment>
<name>A0A108U9F4_9GAMM</name>
<organism evidence="2 3">
    <name type="scientific">Lysobacter capsici AZ78</name>
    <dbReference type="NCBI Taxonomy" id="1444315"/>
    <lineage>
        <taxon>Bacteria</taxon>
        <taxon>Pseudomonadati</taxon>
        <taxon>Pseudomonadota</taxon>
        <taxon>Gammaproteobacteria</taxon>
        <taxon>Lysobacterales</taxon>
        <taxon>Lysobacteraceae</taxon>
        <taxon>Lysobacter</taxon>
    </lineage>
</organism>